<reference evidence="2" key="6">
    <citation type="submission" date="2025-08" db="UniProtKB">
        <authorList>
            <consortium name="Ensembl"/>
        </authorList>
    </citation>
    <scope>IDENTIFICATION</scope>
</reference>
<dbReference type="EMBL" id="AC015871">
    <property type="status" value="NOT_ANNOTATED_CDS"/>
    <property type="molecule type" value="Genomic_DNA"/>
</dbReference>
<evidence type="ECO:0007829" key="6">
    <source>
        <dbReference type="PubMed" id="19413330"/>
    </source>
</evidence>
<evidence type="ECO:0007829" key="5">
    <source>
        <dbReference type="ProteomicsDB" id="H3BN04"/>
    </source>
</evidence>
<evidence type="ECO:0000313" key="3">
    <source>
        <dbReference type="Proteomes" id="UP000005640"/>
    </source>
</evidence>
<dbReference type="ProteomicsDB" id="41059"/>
<dbReference type="Ensembl" id="ENST00000560919.5">
    <property type="protein sequence ID" value="ENSP00000454626.1"/>
    <property type="gene ID" value="ENSG00000136371.12"/>
</dbReference>
<keyword evidence="4 5" id="KW-1267">Proteomics identification</keyword>
<dbReference type="UCSC" id="uc059mib.1">
    <property type="organism name" value="human"/>
</dbReference>
<dbReference type="Ensembl" id="ENST00000560919.5">
    <property type="protein sequence ID" value="ENSP00000454626.1"/>
    <property type="gene ID" value="ENSG00000136371.11"/>
</dbReference>
<dbReference type="GeneTree" id="ENSGT00390000017791"/>
<gene>
    <name evidence="2" type="primary">MTHFS</name>
</gene>
<dbReference type="HOGENOM" id="CLU_3224301_0_0_1"/>
<dbReference type="OpenTargets" id="ENSG00000136371"/>
<dbReference type="EMBL" id="AC021483">
    <property type="status" value="NOT_ANNOTATED_CDS"/>
    <property type="molecule type" value="Genomic_DNA"/>
</dbReference>
<evidence type="ECO:0007829" key="4">
    <source>
        <dbReference type="PeptideAtlas" id="H3BN04"/>
    </source>
</evidence>
<dbReference type="Proteomes" id="UP000005640">
    <property type="component" value="Chromosome 15"/>
</dbReference>
<dbReference type="Bgee" id="ENSG00000136371">
    <property type="expression patterns" value="Expressed in right lobe of liver and 103 other cell types or tissues"/>
</dbReference>
<protein>
    <submittedName>
        <fullName evidence="2">Methenyltetrahydrofolate synthetase</fullName>
    </submittedName>
</protein>
<feature type="region of interest" description="Disordered" evidence="1">
    <location>
        <begin position="24"/>
        <end position="44"/>
    </location>
</feature>
<proteinExistence type="evidence at protein level"/>
<reference evidence="2 3" key="1">
    <citation type="journal article" date="2001" name="Nature">
        <title>Initial sequencing and analysis of the human genome.</title>
        <authorList>
            <consortium name="International Human Genome Sequencing Consortium"/>
            <person name="Lander E.S."/>
            <person name="Linton L.M."/>
            <person name="Birren B."/>
            <person name="Nusbaum C."/>
            <person name="Zody M.C."/>
            <person name="Baldwin J."/>
            <person name="Devon K."/>
            <person name="Dewar K."/>
            <person name="Doyle M."/>
            <person name="FitzHugh W."/>
            <person name="Funke R."/>
            <person name="Gage D."/>
            <person name="Harris K."/>
            <person name="Heaford A."/>
            <person name="Howland J."/>
            <person name="Kann L."/>
            <person name="Lehoczky J."/>
            <person name="LeVine R."/>
            <person name="McEwan P."/>
            <person name="McKernan K."/>
            <person name="Meldrim J."/>
            <person name="Mesirov J.P."/>
            <person name="Miranda C."/>
            <person name="Morris W."/>
            <person name="Naylor J."/>
            <person name="Raymond C."/>
            <person name="Rosetti M."/>
            <person name="Santos R."/>
            <person name="Sheridan A."/>
            <person name="Sougnez C."/>
            <person name="Stange-Thomann N."/>
            <person name="Stojanovic N."/>
            <person name="Subramanian A."/>
            <person name="Wyman D."/>
            <person name="Rogers J."/>
            <person name="Sulston J."/>
            <person name="Ainscough R."/>
            <person name="Beck S."/>
            <person name="Bentley D."/>
            <person name="Burton J."/>
            <person name="Clee C."/>
            <person name="Carter N."/>
            <person name="Coulson A."/>
            <person name="Deadman R."/>
            <person name="Deloukas P."/>
            <person name="Dunham A."/>
            <person name="Dunham I."/>
            <person name="Durbin R."/>
            <person name="French L."/>
            <person name="Grafham D."/>
            <person name="Gregory S."/>
            <person name="Hubbard T."/>
            <person name="Humphray S."/>
            <person name="Hunt A."/>
            <person name="Jones M."/>
            <person name="Lloyd C."/>
            <person name="McMurray A."/>
            <person name="Matthews L."/>
            <person name="Mercer S."/>
            <person name="Milne S."/>
            <person name="Mullikin J.C."/>
            <person name="Mungall A."/>
            <person name="Plumb R."/>
            <person name="Ross M."/>
            <person name="Shownkeen R."/>
            <person name="Sims S."/>
            <person name="Waterston R.H."/>
            <person name="Wilson R.K."/>
            <person name="Hillier L.W."/>
            <person name="McPherson J.D."/>
            <person name="Marra M.A."/>
            <person name="Mardis E.R."/>
            <person name="Fulton L.A."/>
            <person name="Chinwalla A.T."/>
            <person name="Pepin K.H."/>
            <person name="Gish W.R."/>
            <person name="Chissoe S.L."/>
            <person name="Wendl M.C."/>
            <person name="Delehaunty K.D."/>
            <person name="Miner T.L."/>
            <person name="Delehaunty A."/>
            <person name="Kramer J.B."/>
            <person name="Cook L.L."/>
            <person name="Fulton R.S."/>
            <person name="Johnson D.L."/>
            <person name="Minx P.J."/>
            <person name="Clifton S.W."/>
            <person name="Hawkins T."/>
            <person name="Branscomb E."/>
            <person name="Predki P."/>
            <person name="Richardson P."/>
            <person name="Wenning S."/>
            <person name="Slezak T."/>
            <person name="Doggett N."/>
            <person name="Cheng J.F."/>
            <person name="Olsen A."/>
            <person name="Lucas S."/>
            <person name="Elkin C."/>
            <person name="Uberbacher E."/>
            <person name="Frazier M."/>
            <person name="Gibbs R.A."/>
            <person name="Muzny D.M."/>
            <person name="Scherer S.E."/>
            <person name="Bouck J.B."/>
            <person name="Sodergren E.J."/>
            <person name="Worley K.C."/>
            <person name="Rives C.M."/>
            <person name="Gorrell J.H."/>
            <person name="Metzker M.L."/>
            <person name="Naylor S.L."/>
            <person name="Kucherlapati R.S."/>
            <person name="Nelson D.L."/>
            <person name="Weinstock G.M."/>
            <person name="Sakaki Y."/>
            <person name="Fujiyama A."/>
            <person name="Hattori M."/>
            <person name="Yada T."/>
            <person name="Toyoda A."/>
            <person name="Itoh T."/>
            <person name="Kawagoe C."/>
            <person name="Watanabe H."/>
            <person name="Totoki Y."/>
            <person name="Taylor T."/>
            <person name="Weissenbach J."/>
            <person name="Heilig R."/>
            <person name="Saurin W."/>
            <person name="Artiguenave F."/>
            <person name="Brottier P."/>
            <person name="Bruls T."/>
            <person name="Pelletier E."/>
            <person name="Robert C."/>
            <person name="Wincker P."/>
            <person name="Smith D.R."/>
            <person name="Doucette-Stamm L."/>
            <person name="Rubenfield M."/>
            <person name="Weinstock K."/>
            <person name="Lee H.M."/>
            <person name="Dubois J."/>
            <person name="Rosenthal A."/>
            <person name="Platzer M."/>
            <person name="Nyakatura G."/>
            <person name="Taudien S."/>
            <person name="Rump A."/>
            <person name="Yang H."/>
            <person name="Yu J."/>
            <person name="Wang J."/>
            <person name="Huang G."/>
            <person name="Gu J."/>
            <person name="Hood L."/>
            <person name="Rowen L."/>
            <person name="Madan A."/>
            <person name="Qin S."/>
            <person name="Davis R.W."/>
            <person name="Federspiel N.A."/>
            <person name="Abola A.P."/>
            <person name="Proctor M.J."/>
            <person name="Myers R.M."/>
            <person name="Schmutz J."/>
            <person name="Dickson M."/>
            <person name="Grimwood J."/>
            <person name="Cox D.R."/>
            <person name="Olson M.V."/>
            <person name="Kaul R."/>
            <person name="Raymond C."/>
            <person name="Shimizu N."/>
            <person name="Kawasaki K."/>
            <person name="Minoshima S."/>
            <person name="Evans G.A."/>
            <person name="Athanasiou M."/>
            <person name="Schultz R."/>
            <person name="Roe B.A."/>
            <person name="Chen F."/>
            <person name="Pan H."/>
            <person name="Ramser J."/>
            <person name="Lehrach H."/>
            <person name="Reinhardt R."/>
            <person name="McCombie W.R."/>
            <person name="de la Bastide M."/>
            <person name="Dedhia N."/>
            <person name="Blocker H."/>
            <person name="Hornischer K."/>
            <person name="Nordsiek G."/>
            <person name="Agarwala R."/>
            <person name="Aravind L."/>
            <person name="Bailey J.A."/>
            <person name="Bateman A."/>
            <person name="Batzoglou S."/>
            <person name="Birney E."/>
            <person name="Bork P."/>
            <person name="Brown D.G."/>
            <person name="Burge C.B."/>
            <person name="Cerutti L."/>
            <person name="Chen H.C."/>
            <person name="Church D."/>
            <person name="Clamp M."/>
            <person name="Copley R.R."/>
            <person name="Doerks T."/>
            <person name="Eddy S.R."/>
            <person name="Eichler E.E."/>
            <person name="Furey T.S."/>
            <person name="Galagan J."/>
            <person name="Gilbert J.G."/>
            <person name="Harmon C."/>
            <person name="Hayashizaki Y."/>
            <person name="Haussler D."/>
            <person name="Hermjakob H."/>
            <person name="Hokamp K."/>
            <person name="Jang W."/>
            <person name="Johnson L.S."/>
            <person name="Jones T.A."/>
            <person name="Kasif S."/>
            <person name="Kaspryzk A."/>
            <person name="Kennedy S."/>
            <person name="Kent W.J."/>
            <person name="Kitts P."/>
            <person name="Koonin E.V."/>
            <person name="Korf I."/>
            <person name="Kulp D."/>
            <person name="Lancet D."/>
            <person name="Lowe T.M."/>
            <person name="McLysaght A."/>
            <person name="Mikkelsen T."/>
            <person name="Moran J.V."/>
            <person name="Mulder N."/>
            <person name="Pollara V.J."/>
            <person name="Ponting C.P."/>
            <person name="Schuler G."/>
            <person name="Schultz J."/>
            <person name="Slater G."/>
            <person name="Smit A.F."/>
            <person name="Stupka E."/>
            <person name="Szustakowski J."/>
            <person name="Thierry-Mieg D."/>
            <person name="Thierry-Mieg J."/>
            <person name="Wagner L."/>
            <person name="Wallis J."/>
            <person name="Wheeler R."/>
            <person name="Williams A."/>
            <person name="Wolf Y.I."/>
            <person name="Wolfe K.H."/>
            <person name="Yang S.P."/>
            <person name="Yeh R.F."/>
            <person name="Collins F."/>
            <person name="Guyer M.S."/>
            <person name="Peterson J."/>
            <person name="Felsenfeld A."/>
            <person name="Wetterstrand K.A."/>
            <person name="Patrinos A."/>
            <person name="Morgan M.J."/>
            <person name="de Jong P."/>
            <person name="Catanese J.J."/>
            <person name="Osoegawa K."/>
            <person name="Shizuya H."/>
            <person name="Choi S."/>
            <person name="Chen Y.J."/>
        </authorList>
    </citation>
    <scope>NUCLEOTIDE SEQUENCE [LARGE SCALE GENOMIC DNA]</scope>
</reference>
<dbReference type="AlphaFoldDB" id="H3BN04"/>
<name>H3BN04_HUMAN</name>
<dbReference type="VEuPathDB" id="HostDB:ENSG00000136371"/>
<dbReference type="SMR" id="H3BN04"/>
<reference evidence="2 3" key="3">
    <citation type="journal article" date="2006" name="Nature">
        <title>Analysis of the DNA sequence and duplication history of human chromosome 15.</title>
        <authorList>
            <person name="Zody M.C."/>
            <person name="Garber M."/>
            <person name="Sharpe T."/>
            <person name="Young S.K."/>
            <person name="Rowen L."/>
            <person name="O'Neill K."/>
            <person name="Whittaker C.A."/>
            <person name="Kamal M."/>
            <person name="Chang J.L."/>
            <person name="Cuomo C.A."/>
            <person name="Dewar K."/>
            <person name="FitzGerald M.G."/>
            <person name="Kodira C.D."/>
            <person name="Madan A."/>
            <person name="Qin S."/>
            <person name="Yang X."/>
            <person name="Abbasi N."/>
            <person name="Abouelleil A."/>
            <person name="Arachchi H.M."/>
            <person name="Baradarani L."/>
            <person name="Birditt B."/>
            <person name="Bloom S."/>
            <person name="Bloom T."/>
            <person name="Borowsky M.L."/>
            <person name="Burke J."/>
            <person name="Butler J."/>
            <person name="Cook A."/>
            <person name="DeArellano K."/>
            <person name="DeCaprio D."/>
            <person name="Dorris L.III."/>
            <person name="Dors M."/>
            <person name="Eichler E.E."/>
            <person name="Engels R."/>
            <person name="Fahey J."/>
            <person name="Fleetwood P."/>
            <person name="Friedman C."/>
            <person name="Gearin G."/>
            <person name="Hall J.L."/>
            <person name="Hensley G."/>
            <person name="Johnson E."/>
            <person name="Jones C."/>
            <person name="Kamat A."/>
            <person name="Kaur A."/>
            <person name="Locke D.P."/>
            <person name="Madan A."/>
            <person name="Munson G."/>
            <person name="Jaffe D.B."/>
            <person name="Lui A."/>
            <person name="Macdonald P."/>
            <person name="Mauceli E."/>
            <person name="Naylor J.W."/>
            <person name="Nesbitt R."/>
            <person name="Nicol R."/>
            <person name="O'Leary S.B."/>
            <person name="Ratcliffe A."/>
            <person name="Rounsley S."/>
            <person name="She X."/>
            <person name="Sneddon K.M."/>
            <person name="Stewart S."/>
            <person name="Sougnez C."/>
            <person name="Stone S.M."/>
            <person name="Topham K."/>
            <person name="Vincent D."/>
            <person name="Wang S."/>
            <person name="Zimmer A.R."/>
            <person name="Birren B.W."/>
            <person name="Hood L."/>
            <person name="Lander E.S."/>
            <person name="Nusbaum C."/>
        </authorList>
    </citation>
    <scope>NUCLEOTIDE SEQUENCE [LARGE SCALE GENOMIC DNA]</scope>
</reference>
<organism evidence="2 3">
    <name type="scientific">Homo sapiens</name>
    <name type="common">Human</name>
    <dbReference type="NCBI Taxonomy" id="9606"/>
    <lineage>
        <taxon>Eukaryota</taxon>
        <taxon>Metazoa</taxon>
        <taxon>Chordata</taxon>
        <taxon>Craniata</taxon>
        <taxon>Vertebrata</taxon>
        <taxon>Euteleostomi</taxon>
        <taxon>Mammalia</taxon>
        <taxon>Eutheria</taxon>
        <taxon>Euarchontoglires</taxon>
        <taxon>Primates</taxon>
        <taxon>Haplorrhini</taxon>
        <taxon>Catarrhini</taxon>
        <taxon>Hominidae</taxon>
        <taxon>Homo</taxon>
    </lineage>
</organism>
<evidence type="ECO:0007829" key="7">
    <source>
        <dbReference type="PubMed" id="22814378"/>
    </source>
</evidence>
<sequence>MAAAAVSSAKRSLRGELKQRLRAMSAEERLRQSRVLSQKVRGRP</sequence>
<reference evidence="2" key="7">
    <citation type="submission" date="2025-09" db="UniProtKB">
        <authorList>
            <consortium name="Ensembl"/>
        </authorList>
    </citation>
    <scope>IDENTIFICATION</scope>
</reference>
<dbReference type="HGNC" id="HGNC:7437">
    <property type="gene designation" value="MTHFS"/>
</dbReference>
<reference evidence="7" key="5">
    <citation type="journal article" date="2012" name="Proc. Natl. Acad. Sci. U.S.A.">
        <title>N-terminal acetylome analyses and functional insights of the N-terminal acetyltransferase NatB.</title>
        <authorList>
            <person name="Van Damme P."/>
            <person name="Lasa M."/>
            <person name="Polevoda B."/>
            <person name="Gazquez C."/>
            <person name="Elosegui-Artola A."/>
            <person name="Kim D.S."/>
            <person name="De Juan-Pardo E."/>
            <person name="Demeyer K."/>
            <person name="Hole K."/>
            <person name="Larrea E."/>
            <person name="Timmerman E."/>
            <person name="Prieto J."/>
            <person name="Arnesen T."/>
            <person name="Sherman F."/>
            <person name="Gevaert K."/>
            <person name="Aldabe R."/>
        </authorList>
    </citation>
    <scope>IDENTIFICATION BY MASS SPECTROMETRY [LARGE SCALE ANALYSIS]</scope>
</reference>
<reference evidence="2 3" key="2">
    <citation type="journal article" date="2004" name="Nature">
        <title>Finishing the euchromatic sequence of the human genome.</title>
        <authorList>
            <consortium name="International Human Genome Sequencing Consortium"/>
        </authorList>
    </citation>
    <scope>NUCLEOTIDE SEQUENCE [LARGE SCALE GENOMIC DNA]</scope>
</reference>
<dbReference type="MassIVE" id="H3BN04"/>
<evidence type="ECO:0000313" key="2">
    <source>
        <dbReference type="Ensembl" id="ENSP00000454626.1"/>
    </source>
</evidence>
<accession>H3BN04</accession>
<evidence type="ECO:0000256" key="1">
    <source>
        <dbReference type="SAM" id="MobiDB-lite"/>
    </source>
</evidence>
<reference evidence="6" key="4">
    <citation type="journal article" date="2009" name="Anal. Chem.">
        <title>Lys-N and trypsin cover complementary parts of the phosphoproteome in a refined SCX-based approach.</title>
        <authorList>
            <person name="Gauci S."/>
            <person name="Helbig A.O."/>
            <person name="Slijper M."/>
            <person name="Krijgsveld J."/>
            <person name="Heck A.J."/>
            <person name="Mohammed S."/>
        </authorList>
    </citation>
    <scope>IDENTIFICATION BY MASS SPECTROMETRY [LARGE SCALE ANALYSIS]</scope>
</reference>
<dbReference type="ExpressionAtlas" id="H3BN04">
    <property type="expression patterns" value="baseline and differential"/>
</dbReference>
<dbReference type="OrthoDB" id="2015992at2759"/>
<keyword evidence="3" id="KW-1185">Reference proteome</keyword>